<gene>
    <name evidence="3" type="ORF">Cvel_3231</name>
</gene>
<name>A0A0G4FDC3_9ALVE</name>
<organism evidence="3">
    <name type="scientific">Chromera velia CCMP2878</name>
    <dbReference type="NCBI Taxonomy" id="1169474"/>
    <lineage>
        <taxon>Eukaryota</taxon>
        <taxon>Sar</taxon>
        <taxon>Alveolata</taxon>
        <taxon>Colpodellida</taxon>
        <taxon>Chromeraceae</taxon>
        <taxon>Chromera</taxon>
    </lineage>
</organism>
<accession>A0A0G4FDC3</accession>
<proteinExistence type="predicted"/>
<feature type="compositionally biased region" description="Basic and acidic residues" evidence="2">
    <location>
        <begin position="366"/>
        <end position="378"/>
    </location>
</feature>
<feature type="region of interest" description="Disordered" evidence="2">
    <location>
        <begin position="366"/>
        <end position="388"/>
    </location>
</feature>
<feature type="region of interest" description="Disordered" evidence="2">
    <location>
        <begin position="186"/>
        <end position="328"/>
    </location>
</feature>
<evidence type="ECO:0000256" key="2">
    <source>
        <dbReference type="SAM" id="MobiDB-lite"/>
    </source>
</evidence>
<feature type="region of interest" description="Disordered" evidence="2">
    <location>
        <begin position="1"/>
        <end position="24"/>
    </location>
</feature>
<dbReference type="VEuPathDB" id="CryptoDB:Cvel_3231"/>
<feature type="compositionally biased region" description="Acidic residues" evidence="2">
    <location>
        <begin position="243"/>
        <end position="262"/>
    </location>
</feature>
<dbReference type="AlphaFoldDB" id="A0A0G4FDC3"/>
<reference evidence="3" key="1">
    <citation type="submission" date="2014-11" db="EMBL/GenBank/DDBJ databases">
        <authorList>
            <person name="Otto D Thomas"/>
            <person name="Naeem Raeece"/>
        </authorList>
    </citation>
    <scope>NUCLEOTIDE SEQUENCE</scope>
</reference>
<evidence type="ECO:0000256" key="1">
    <source>
        <dbReference type="SAM" id="Coils"/>
    </source>
</evidence>
<protein>
    <submittedName>
        <fullName evidence="3">Uncharacterized protein</fullName>
    </submittedName>
</protein>
<feature type="compositionally biased region" description="Low complexity" evidence="2">
    <location>
        <begin position="197"/>
        <end position="215"/>
    </location>
</feature>
<sequence>MRWRNGSERRKGISGRGRASRARECCHWRRSLRTWRRWSPPPGAPEDPVPCERCEELREQVRDAEEVVVEKLREEARQCRRMEELKWKHEREAEEREFEQFELMEKLDALQEELKREKEKSSRQANEIQALRMENEDLKNLLNNNINAKVSYPLDADAMRRLSTAEALPSASLPLRILPDAHEVLEQPGERPECSDSESGLCSEESLETSSLDTGKPQVSESQVVADRDASSECKAEVCPEGSLEDPEDDSDTPSESVDLEEDHQANLPEGPSVPSQSVQQKSCSTATEHDTKDAAVVAPHAGATNSPEAPPTTFELSASTRPSPVPGPCVCVRSRGTQTGPDGMRVETQSEDPNVLIECNRVERDGGDAQADPHTEPVRASPSASSWSTSLEECGRQISDWWAETWRNLGGLVTTCVSREAQIPSLSQAEEELQVGSMEADRGDSESGRQCTH</sequence>
<feature type="region of interest" description="Disordered" evidence="2">
    <location>
        <begin position="429"/>
        <end position="454"/>
    </location>
</feature>
<feature type="coiled-coil region" evidence="1">
    <location>
        <begin position="54"/>
        <end position="148"/>
    </location>
</feature>
<feature type="compositionally biased region" description="Basic and acidic residues" evidence="2">
    <location>
        <begin position="226"/>
        <end position="238"/>
    </location>
</feature>
<evidence type="ECO:0000313" key="3">
    <source>
        <dbReference type="EMBL" id="CEM11239.1"/>
    </source>
</evidence>
<keyword evidence="1" id="KW-0175">Coiled coil</keyword>
<dbReference type="EMBL" id="CDMZ01000297">
    <property type="protein sequence ID" value="CEM11239.1"/>
    <property type="molecule type" value="Genomic_DNA"/>
</dbReference>
<feature type="compositionally biased region" description="Basic and acidic residues" evidence="2">
    <location>
        <begin position="1"/>
        <end position="11"/>
    </location>
</feature>